<feature type="domain" description="4Fe-4S ferredoxin-type" evidence="6">
    <location>
        <begin position="10"/>
        <end position="39"/>
    </location>
</feature>
<dbReference type="Pfam" id="PF00037">
    <property type="entry name" value="Fer4"/>
    <property type="match status" value="1"/>
</dbReference>
<dbReference type="Pfam" id="PF04422">
    <property type="entry name" value="FrhB_FdhB_N"/>
    <property type="match status" value="1"/>
</dbReference>
<organism evidence="7 8">
    <name type="scientific">Euzebya pacifica</name>
    <dbReference type="NCBI Taxonomy" id="1608957"/>
    <lineage>
        <taxon>Bacteria</taxon>
        <taxon>Bacillati</taxon>
        <taxon>Actinomycetota</taxon>
        <taxon>Nitriliruptoria</taxon>
        <taxon>Euzebyales</taxon>
    </lineage>
</organism>
<comment type="cofactor">
    <cofactor evidence="1">
        <name>FAD</name>
        <dbReference type="ChEBI" id="CHEBI:57692"/>
    </cofactor>
</comment>
<dbReference type="KEGG" id="euz:DVS28_a4262"/>
<dbReference type="GO" id="GO:0046872">
    <property type="term" value="F:metal ion binding"/>
    <property type="evidence" value="ECO:0007669"/>
    <property type="project" value="UniProtKB-KW"/>
</dbReference>
<evidence type="ECO:0000256" key="1">
    <source>
        <dbReference type="ARBA" id="ARBA00001974"/>
    </source>
</evidence>
<protein>
    <submittedName>
        <fullName evidence="7">Coenzyme F420 hydrogenase beta subunit (FrcB)</fullName>
    </submittedName>
</protein>
<gene>
    <name evidence="7" type="ORF">DVS28_a4262</name>
</gene>
<accession>A0A346Y381</accession>
<evidence type="ECO:0000259" key="6">
    <source>
        <dbReference type="PROSITE" id="PS51379"/>
    </source>
</evidence>
<dbReference type="InterPro" id="IPR017896">
    <property type="entry name" value="4Fe4S_Fe-S-bd"/>
</dbReference>
<dbReference type="InterPro" id="IPR017900">
    <property type="entry name" value="4Fe4S_Fe_S_CS"/>
</dbReference>
<dbReference type="InterPro" id="IPR045220">
    <property type="entry name" value="FRHB/FDHB/HCAR-like"/>
</dbReference>
<dbReference type="OrthoDB" id="3247493at2"/>
<keyword evidence="3" id="KW-0560">Oxidoreductase</keyword>
<dbReference type="Gene3D" id="3.30.70.20">
    <property type="match status" value="1"/>
</dbReference>
<sequence>MGDVHWRELYREVVEPGLCTGCAACVMVCPRDVLGYTEDYWPVQIGEGMEKDQCVIGDRGCDICTRACPRFRNWETDIDEVLFGQPREPDQVYGHVRSILLTRATEKTVHEQGQDGGLVSTLLIWGLENEMIDGALTSAITETRGPFDSEPALVTDREGVLATAGSRYTYSANPLAMKQADEQKLKQIALVGMSCQASINGTVETYGVNKYKRKIALTIGLLCSKTFTYEGQKLVLANHDIDINDVVKVNIKGRYMVWLRDGSYHELPLKEFHPYTREGCKKCPDFAAEHADISTGGIGADDNWTLTLIRTARGEEWMKGVIDAGLIEARPGEEDPVAMNLLTKLSTVSRKRWPTDDLVGDARRPGLLPIIST</sequence>
<name>A0A346Y381_9ACTN</name>
<keyword evidence="4" id="KW-0408">Iron</keyword>
<dbReference type="EMBL" id="CP031165">
    <property type="protein sequence ID" value="AXV08928.1"/>
    <property type="molecule type" value="Genomic_DNA"/>
</dbReference>
<evidence type="ECO:0000256" key="3">
    <source>
        <dbReference type="ARBA" id="ARBA00023002"/>
    </source>
</evidence>
<dbReference type="InterPro" id="IPR007525">
    <property type="entry name" value="FrhB_FdhB_C"/>
</dbReference>
<dbReference type="PROSITE" id="PS00198">
    <property type="entry name" value="4FE4S_FER_1"/>
    <property type="match status" value="1"/>
</dbReference>
<dbReference type="InterPro" id="IPR007516">
    <property type="entry name" value="Co_F420_Hydgase/DH_bsu_N"/>
</dbReference>
<dbReference type="SUPFAM" id="SSF54862">
    <property type="entry name" value="4Fe-4S ferredoxins"/>
    <property type="match status" value="1"/>
</dbReference>
<evidence type="ECO:0000256" key="4">
    <source>
        <dbReference type="ARBA" id="ARBA00023004"/>
    </source>
</evidence>
<dbReference type="GO" id="GO:0051536">
    <property type="term" value="F:iron-sulfur cluster binding"/>
    <property type="evidence" value="ECO:0007669"/>
    <property type="project" value="UniProtKB-KW"/>
</dbReference>
<dbReference type="Proteomes" id="UP000264006">
    <property type="component" value="Chromosome"/>
</dbReference>
<keyword evidence="8" id="KW-1185">Reference proteome</keyword>
<dbReference type="AlphaFoldDB" id="A0A346Y381"/>
<evidence type="ECO:0000256" key="5">
    <source>
        <dbReference type="ARBA" id="ARBA00023014"/>
    </source>
</evidence>
<reference evidence="7 8" key="1">
    <citation type="submission" date="2018-09" db="EMBL/GenBank/DDBJ databases">
        <title>Complete genome sequence of Euzebya sp. DY32-46 isolated from seawater of Pacific Ocean.</title>
        <authorList>
            <person name="Xu L."/>
            <person name="Wu Y.-H."/>
            <person name="Xu X.-W."/>
        </authorList>
    </citation>
    <scope>NUCLEOTIDE SEQUENCE [LARGE SCALE GENOMIC DNA]</scope>
    <source>
        <strain evidence="7 8">DY32-46</strain>
    </source>
</reference>
<dbReference type="RefSeq" id="WP_114593197.1">
    <property type="nucleotide sequence ID" value="NZ_CP031165.1"/>
</dbReference>
<dbReference type="Pfam" id="PF04432">
    <property type="entry name" value="FrhB_FdhB_C"/>
    <property type="match status" value="1"/>
</dbReference>
<dbReference type="PROSITE" id="PS51379">
    <property type="entry name" value="4FE4S_FER_2"/>
    <property type="match status" value="1"/>
</dbReference>
<evidence type="ECO:0000256" key="2">
    <source>
        <dbReference type="ARBA" id="ARBA00022723"/>
    </source>
</evidence>
<dbReference type="PANTHER" id="PTHR31332:SF6">
    <property type="entry name" value="FORMATE DEHYDROGENASE SUBUNIT BETA"/>
    <property type="match status" value="1"/>
</dbReference>
<dbReference type="GO" id="GO:0052592">
    <property type="term" value="F:oxidoreductase activity, acting on CH or CH2 groups, with an iron-sulfur protein as acceptor"/>
    <property type="evidence" value="ECO:0007669"/>
    <property type="project" value="TreeGrafter"/>
</dbReference>
<dbReference type="PANTHER" id="PTHR31332">
    <property type="entry name" value="7-HYDROXYMETHYL CHLOROPHYLL A REDUCTASE, CHLOROPLASTIC"/>
    <property type="match status" value="1"/>
</dbReference>
<evidence type="ECO:0000313" key="7">
    <source>
        <dbReference type="EMBL" id="AXV08928.1"/>
    </source>
</evidence>
<keyword evidence="2" id="KW-0479">Metal-binding</keyword>
<evidence type="ECO:0000313" key="8">
    <source>
        <dbReference type="Proteomes" id="UP000264006"/>
    </source>
</evidence>
<proteinExistence type="predicted"/>
<keyword evidence="5" id="KW-0411">Iron-sulfur</keyword>